<keyword evidence="4" id="KW-0547">Nucleotide-binding</keyword>
<dbReference type="Pfam" id="PF23559">
    <property type="entry name" value="WHD_DRP"/>
    <property type="match status" value="1"/>
</dbReference>
<evidence type="ECO:0000256" key="4">
    <source>
        <dbReference type="ARBA" id="ARBA00022741"/>
    </source>
</evidence>
<dbReference type="GO" id="GO:0009626">
    <property type="term" value="P:plant-type hypersensitive response"/>
    <property type="evidence" value="ECO:0007669"/>
    <property type="project" value="UniProtKB-ARBA"/>
</dbReference>
<evidence type="ECO:0000259" key="11">
    <source>
        <dbReference type="Pfam" id="PF23598"/>
    </source>
</evidence>
<dbReference type="Gene3D" id="3.80.10.10">
    <property type="entry name" value="Ribonuclease Inhibitor"/>
    <property type="match status" value="2"/>
</dbReference>
<keyword evidence="6" id="KW-0175">Coiled coil</keyword>
<dbReference type="Pfam" id="PF00931">
    <property type="entry name" value="NB-ARC"/>
    <property type="match status" value="1"/>
</dbReference>
<accession>A0ABC9APN5</accession>
<keyword evidence="5" id="KW-0611">Plant defense</keyword>
<dbReference type="Gene3D" id="3.40.50.300">
    <property type="entry name" value="P-loop containing nucleotide triphosphate hydrolases"/>
    <property type="match status" value="1"/>
</dbReference>
<dbReference type="Pfam" id="PF23598">
    <property type="entry name" value="LRR_14"/>
    <property type="match status" value="1"/>
</dbReference>
<evidence type="ECO:0000313" key="13">
    <source>
        <dbReference type="Proteomes" id="UP001497457"/>
    </source>
</evidence>
<dbReference type="Proteomes" id="UP001497457">
    <property type="component" value="Chromosome 22rd"/>
</dbReference>
<evidence type="ECO:0000256" key="7">
    <source>
        <dbReference type="SAM" id="MobiDB-lite"/>
    </source>
</evidence>
<dbReference type="SUPFAM" id="SSF52540">
    <property type="entry name" value="P-loop containing nucleoside triphosphate hydrolases"/>
    <property type="match status" value="1"/>
</dbReference>
<dbReference type="InterPro" id="IPR042197">
    <property type="entry name" value="Apaf_helical"/>
</dbReference>
<dbReference type="CDD" id="cd14798">
    <property type="entry name" value="RX-CC_like"/>
    <property type="match status" value="1"/>
</dbReference>
<feature type="region of interest" description="Disordered" evidence="7">
    <location>
        <begin position="865"/>
        <end position="888"/>
    </location>
</feature>
<feature type="compositionally biased region" description="Low complexity" evidence="7">
    <location>
        <begin position="878"/>
        <end position="888"/>
    </location>
</feature>
<protein>
    <submittedName>
        <fullName evidence="12">Uncharacterized protein</fullName>
    </submittedName>
</protein>
<evidence type="ECO:0000256" key="1">
    <source>
        <dbReference type="ARBA" id="ARBA00008894"/>
    </source>
</evidence>
<evidence type="ECO:0000256" key="6">
    <source>
        <dbReference type="ARBA" id="ARBA00023054"/>
    </source>
</evidence>
<dbReference type="AlphaFoldDB" id="A0ABC9APN5"/>
<dbReference type="GO" id="GO:0002758">
    <property type="term" value="P:innate immune response-activating signaling pathway"/>
    <property type="evidence" value="ECO:0007669"/>
    <property type="project" value="UniProtKB-ARBA"/>
</dbReference>
<evidence type="ECO:0000256" key="3">
    <source>
        <dbReference type="ARBA" id="ARBA00022737"/>
    </source>
</evidence>
<dbReference type="Gene3D" id="1.20.5.4130">
    <property type="match status" value="1"/>
</dbReference>
<dbReference type="EMBL" id="OZ075132">
    <property type="protein sequence ID" value="CAL4982695.1"/>
    <property type="molecule type" value="Genomic_DNA"/>
</dbReference>
<dbReference type="InterPro" id="IPR032675">
    <property type="entry name" value="LRR_dom_sf"/>
</dbReference>
<dbReference type="InterPro" id="IPR038005">
    <property type="entry name" value="RX-like_CC"/>
</dbReference>
<dbReference type="InterPro" id="IPR058922">
    <property type="entry name" value="WHD_DRP"/>
</dbReference>
<dbReference type="SUPFAM" id="SSF52058">
    <property type="entry name" value="L domain-like"/>
    <property type="match status" value="1"/>
</dbReference>
<feature type="domain" description="NB-ARC" evidence="8">
    <location>
        <begin position="182"/>
        <end position="340"/>
    </location>
</feature>
<sequence>MATILFSLAGSCIQKVQEIITEEAIQILGVKQDLQELQKMMTHIQCFLKDADRRRIKESAVTNWIGQLKDAMYDADDIIDMARIKGIKLLGDYPSSSLSRKFTACKFPVTACFSSLWTRREIAAQIKILNKRIEKIAELGTKFMFESEPVGSNSVSNIRKTSHLVEPNLVGKEIAHATNRLVQLVLHHSDKKSYMLGIVGIGGVGKTTLAQKLYNDQRVKENFMKRAWICISQQYSEVALLKEILRNIGVHQEQGESVSELTAKIAKTIEGKSVLLVLDDLWESDVWTNLLRTPLHAATQATIVITTRHDTVAKEIGVKHMHRVQLMSDEEGWELLRKTMNIDDKKDVYNLQHIGIEIVQKCGGLPLAIRAIASVIATKETTEIEWRQILSNEAWSINKLPANVRGALYLSYDQLPQNLKQCFLYCALYPEDCTMNRDDLVRFWIAEGFIEKQGNQLLECTAEEYYYELISRNLLILDPLHVDQSMCKMHDLFRQLAHHLSEEECFHGDPQSLQGKSIYKLRRVSVVTDKDKIVLPNLDKQQLRVRTFIDFSYKSVTIEDTIFKKLSYVRVLDLGGSGILEIPHYIGSLIHLRLLDLNNTKIMCLPESIGSLKNLQTLDLSSCHALHKLPSGITQLCNLRYLALVETPINQVPKGISRLNFLTYIDGFPTRDGYERSTTMQDGWDLEELGPLRQLRRLDMIKLERVFSSSRDSLLTNKIYLKELNLHCTERTDDPYSEDDVINIEKTFEKLIPPHNLEDLLIVQFFGRRYPRWLRVLTHLPSLIYLELNYCKSCVHLPAIGQLPNLKYLRIKGAITVTKIGPEFIGFGVGNPGSTEAVAFPKLETLIIKDMPNWEEWTFVVEEEEEATEAGKEGGEDGAAAKQKGEAAPPRMQLLPRLEKLQLVRCPKLRALPRQLGEEAASLKELLLRDADSIKVVEDLPFLSGVIFLERCVGLEKVLNLTQVTELRAHSCPNLRRVEKLDRLQRLFLHEDMQEVSSLWVPRLQEQCHLLHGEDLDVYNWI</sequence>
<evidence type="ECO:0000259" key="8">
    <source>
        <dbReference type="Pfam" id="PF00931"/>
    </source>
</evidence>
<dbReference type="InterPro" id="IPR041118">
    <property type="entry name" value="Rx_N"/>
</dbReference>
<dbReference type="FunFam" id="1.10.10.10:FF:000322">
    <property type="entry name" value="Probable disease resistance protein At1g63360"/>
    <property type="match status" value="1"/>
</dbReference>
<reference evidence="12" key="1">
    <citation type="submission" date="2024-10" db="EMBL/GenBank/DDBJ databases">
        <authorList>
            <person name="Ryan C."/>
        </authorList>
    </citation>
    <scope>NUCLEOTIDE SEQUENCE [LARGE SCALE GENOMIC DNA]</scope>
</reference>
<evidence type="ECO:0000259" key="9">
    <source>
        <dbReference type="Pfam" id="PF18052"/>
    </source>
</evidence>
<evidence type="ECO:0000259" key="10">
    <source>
        <dbReference type="Pfam" id="PF23559"/>
    </source>
</evidence>
<dbReference type="GO" id="GO:0042742">
    <property type="term" value="P:defense response to bacterium"/>
    <property type="evidence" value="ECO:0007669"/>
    <property type="project" value="UniProtKB-ARBA"/>
</dbReference>
<feature type="domain" description="Disease resistance protein winged helix" evidence="10">
    <location>
        <begin position="428"/>
        <end position="497"/>
    </location>
</feature>
<dbReference type="GO" id="GO:0000166">
    <property type="term" value="F:nucleotide binding"/>
    <property type="evidence" value="ECO:0007669"/>
    <property type="project" value="UniProtKB-KW"/>
</dbReference>
<evidence type="ECO:0000256" key="5">
    <source>
        <dbReference type="ARBA" id="ARBA00022821"/>
    </source>
</evidence>
<dbReference type="InterPro" id="IPR002182">
    <property type="entry name" value="NB-ARC"/>
</dbReference>
<gene>
    <name evidence="12" type="ORF">URODEC1_LOCUS56739</name>
</gene>
<organism evidence="12 13">
    <name type="scientific">Urochloa decumbens</name>
    <dbReference type="NCBI Taxonomy" id="240449"/>
    <lineage>
        <taxon>Eukaryota</taxon>
        <taxon>Viridiplantae</taxon>
        <taxon>Streptophyta</taxon>
        <taxon>Embryophyta</taxon>
        <taxon>Tracheophyta</taxon>
        <taxon>Spermatophyta</taxon>
        <taxon>Magnoliopsida</taxon>
        <taxon>Liliopsida</taxon>
        <taxon>Poales</taxon>
        <taxon>Poaceae</taxon>
        <taxon>PACMAD clade</taxon>
        <taxon>Panicoideae</taxon>
        <taxon>Panicodae</taxon>
        <taxon>Paniceae</taxon>
        <taxon>Melinidinae</taxon>
        <taxon>Urochloa</taxon>
    </lineage>
</organism>
<name>A0ABC9APN5_9POAL</name>
<evidence type="ECO:0000313" key="12">
    <source>
        <dbReference type="EMBL" id="CAL4982695.1"/>
    </source>
</evidence>
<keyword evidence="2" id="KW-0433">Leucine-rich repeat</keyword>
<dbReference type="InterPro" id="IPR027417">
    <property type="entry name" value="P-loop_NTPase"/>
</dbReference>
<evidence type="ECO:0000256" key="2">
    <source>
        <dbReference type="ARBA" id="ARBA00022614"/>
    </source>
</evidence>
<dbReference type="Gene3D" id="1.10.8.430">
    <property type="entry name" value="Helical domain of apoptotic protease-activating factors"/>
    <property type="match status" value="1"/>
</dbReference>
<feature type="domain" description="Disease resistance N-terminal" evidence="9">
    <location>
        <begin position="10"/>
        <end position="86"/>
    </location>
</feature>
<keyword evidence="3" id="KW-0677">Repeat</keyword>
<dbReference type="Gene3D" id="1.10.10.10">
    <property type="entry name" value="Winged helix-like DNA-binding domain superfamily/Winged helix DNA-binding domain"/>
    <property type="match status" value="1"/>
</dbReference>
<proteinExistence type="inferred from homology"/>
<dbReference type="PANTHER" id="PTHR23155">
    <property type="entry name" value="DISEASE RESISTANCE PROTEIN RP"/>
    <property type="match status" value="1"/>
</dbReference>
<dbReference type="PRINTS" id="PR00364">
    <property type="entry name" value="DISEASERSIST"/>
</dbReference>
<dbReference type="InterPro" id="IPR055414">
    <property type="entry name" value="LRR_R13L4/SHOC2-like"/>
</dbReference>
<comment type="similarity">
    <text evidence="1">Belongs to the disease resistance NB-LRR family.</text>
</comment>
<dbReference type="PANTHER" id="PTHR23155:SF1165">
    <property type="entry name" value="OS11G0676100 PROTEIN"/>
    <property type="match status" value="1"/>
</dbReference>
<feature type="domain" description="Disease resistance R13L4/SHOC-2-like LRR" evidence="11">
    <location>
        <begin position="545"/>
        <end position="849"/>
    </location>
</feature>
<dbReference type="FunFam" id="3.40.50.300:FF:001091">
    <property type="entry name" value="Probable disease resistance protein At1g61300"/>
    <property type="match status" value="1"/>
</dbReference>
<dbReference type="InterPro" id="IPR036388">
    <property type="entry name" value="WH-like_DNA-bd_sf"/>
</dbReference>
<keyword evidence="13" id="KW-1185">Reference proteome</keyword>
<dbReference type="Pfam" id="PF18052">
    <property type="entry name" value="Rx_N"/>
    <property type="match status" value="1"/>
</dbReference>
<dbReference type="InterPro" id="IPR044974">
    <property type="entry name" value="Disease_R_plants"/>
</dbReference>